<dbReference type="EMBL" id="MF176318">
    <property type="protein sequence ID" value="ASA47410.1"/>
    <property type="molecule type" value="Genomic_RNA"/>
</dbReference>
<dbReference type="Proteomes" id="UP000272427">
    <property type="component" value="Segment"/>
</dbReference>
<dbReference type="Proteomes" id="UP000280288">
    <property type="component" value="Segment"/>
</dbReference>
<organism evidence="2 6">
    <name type="scientific">Culex mononega-like virus 2</name>
    <dbReference type="NCBI Taxonomy" id="2010272"/>
    <lineage>
        <taxon>Viruses</taxon>
        <taxon>Riboviria</taxon>
        <taxon>Orthornavirae</taxon>
        <taxon>Negarnaviricota</taxon>
        <taxon>Haploviricotina</taxon>
        <taxon>Monjiviricetes</taxon>
        <taxon>Mononegavirales</taxon>
        <taxon>Xinmoviridae</taxon>
        <taxon>Doupovirus</taxon>
        <taxon>Doupovirus australiaense</taxon>
    </lineage>
</organism>
<dbReference type="EMBL" id="MF176332">
    <property type="protein sequence ID" value="ASA47430.1"/>
    <property type="molecule type" value="Genomic_RNA"/>
</dbReference>
<dbReference type="Proteomes" id="UP000270635">
    <property type="component" value="Segment"/>
</dbReference>
<evidence type="ECO:0000313" key="6">
    <source>
        <dbReference type="Proteomes" id="UP000272427"/>
    </source>
</evidence>
<evidence type="ECO:0000313" key="2">
    <source>
        <dbReference type="EMBL" id="ASA47289.1"/>
    </source>
</evidence>
<accession>A0A1Z2RSW2</accession>
<evidence type="ECO:0000256" key="1">
    <source>
        <dbReference type="SAM" id="MobiDB-lite"/>
    </source>
</evidence>
<protein>
    <submittedName>
        <fullName evidence="2">Uncharacterized protein</fullName>
    </submittedName>
</protein>
<name>A0A1Z2RSW2_9MONO</name>
<evidence type="ECO:0000313" key="3">
    <source>
        <dbReference type="EMBL" id="ASA47410.1"/>
    </source>
</evidence>
<dbReference type="EMBL" id="MF176247">
    <property type="protein sequence ID" value="ASA47289.1"/>
    <property type="molecule type" value="Genomic_RNA"/>
</dbReference>
<evidence type="ECO:0000313" key="5">
    <source>
        <dbReference type="EMBL" id="ASA47501.1"/>
    </source>
</evidence>
<sequence length="445" mass="50246">MPELIRFKAMLLSKKGNRCRFPRAVMKKTEFTESEALSIWCISQLLNYCACWSLTEGIYALTGIKIDSGACSPAAWHSLSCYPESVSTEFLSLVRCVGSCGDPQKYMSLFHGDWRHTSTSTLTTFTVAQLADVLDYVFATDGTRREHHLLEIAKMEELQHFKIPELLQCLHRKGQSHVVTELCRHGNHRNATPPRSSISPAGSIKSGYSPLVEDEFPAMKDIPGMSDRTRTRFTLTEEEAIQIEKEERSKAQPPSLLDSYMRATTLTFLSESGVLSLLNRYNSEWEREVAEMSENERHGTMTYMCTTMILEQLQGESYDKERVQIVWPARKCAVQTITDSIARRLCMEQTATTTIVETYRMVKTLYNKAISEGKVLSEIHGGEMITDPDENEPPGKSAGQDPPVPGTTKTGQSSQVPEQLYRTRPPYKKGFSIAQVGDHFVYHKE</sequence>
<dbReference type="EMBL" id="MF176377">
    <property type="protein sequence ID" value="ASA47501.1"/>
    <property type="molecule type" value="Genomic_RNA"/>
</dbReference>
<feature type="region of interest" description="Disordered" evidence="1">
    <location>
        <begin position="383"/>
        <end position="428"/>
    </location>
</feature>
<proteinExistence type="predicted"/>
<reference evidence="2" key="1">
    <citation type="journal article" date="2017" name="J. Virol.">
        <title>High Resolution Meta-Transcriptomics Reveals the Ecological Dynamics of Mosquito-Associated RNA Viruses in Western Australia.</title>
        <authorList>
            <person name="Shi M."/>
            <person name="Neville P."/>
            <person name="Nicholson J."/>
            <person name="Eden J.S."/>
            <person name="Imrie A."/>
            <person name="Holmes E.C."/>
        </authorList>
    </citation>
    <scope>NUCLEOTIDE SEQUENCE [LARGE SCALE GENOMIC DNA]</scope>
    <source>
        <strain evidence="2">Mos172gb89800</strain>
        <strain evidence="3">Mos191X56446</strain>
        <strain evidence="4">MosWSB31078</strain>
        <strain evidence="5">MosWSX25901</strain>
    </source>
</reference>
<evidence type="ECO:0000313" key="4">
    <source>
        <dbReference type="EMBL" id="ASA47430.1"/>
    </source>
</evidence>
<feature type="compositionally biased region" description="Polar residues" evidence="1">
    <location>
        <begin position="407"/>
        <end position="417"/>
    </location>
</feature>
<dbReference type="Proteomes" id="UP000280841">
    <property type="component" value="Segment"/>
</dbReference>